<name>A0A556MYD9_9FLAO</name>
<evidence type="ECO:0008006" key="5">
    <source>
        <dbReference type="Google" id="ProtNLM"/>
    </source>
</evidence>
<feature type="signal peptide" evidence="2">
    <location>
        <begin position="1"/>
        <end position="19"/>
    </location>
</feature>
<evidence type="ECO:0000313" key="4">
    <source>
        <dbReference type="Proteomes" id="UP000316008"/>
    </source>
</evidence>
<comment type="caution">
    <text evidence="3">The sequence shown here is derived from an EMBL/GenBank/DDBJ whole genome shotgun (WGS) entry which is preliminary data.</text>
</comment>
<evidence type="ECO:0000256" key="2">
    <source>
        <dbReference type="SAM" id="SignalP"/>
    </source>
</evidence>
<reference evidence="3 4" key="1">
    <citation type="submission" date="2019-07" db="EMBL/GenBank/DDBJ databases">
        <authorList>
            <person name="Huq M.A."/>
        </authorList>
    </citation>
    <scope>NUCLEOTIDE SEQUENCE [LARGE SCALE GENOMIC DNA]</scope>
    <source>
        <strain evidence="3 4">MAH-3</strain>
    </source>
</reference>
<dbReference type="Gene3D" id="1.25.40.10">
    <property type="entry name" value="Tetratricopeptide repeat domain"/>
    <property type="match status" value="1"/>
</dbReference>
<keyword evidence="4" id="KW-1185">Reference proteome</keyword>
<dbReference type="OrthoDB" id="9823702at2"/>
<gene>
    <name evidence="3" type="ORF">FO442_10075</name>
</gene>
<protein>
    <recommendedName>
        <fullName evidence="5">Tetratricopeptide repeat protein</fullName>
    </recommendedName>
</protein>
<keyword evidence="2" id="KW-0732">Signal</keyword>
<evidence type="ECO:0000313" key="3">
    <source>
        <dbReference type="EMBL" id="TSJ44934.1"/>
    </source>
</evidence>
<feature type="coiled-coil region" evidence="1">
    <location>
        <begin position="112"/>
        <end position="142"/>
    </location>
</feature>
<keyword evidence="1" id="KW-0175">Coiled coil</keyword>
<dbReference type="EMBL" id="VLPL01000004">
    <property type="protein sequence ID" value="TSJ44934.1"/>
    <property type="molecule type" value="Genomic_DNA"/>
</dbReference>
<feature type="chain" id="PRO_5021826200" description="Tetratricopeptide repeat protein" evidence="2">
    <location>
        <begin position="20"/>
        <end position="293"/>
    </location>
</feature>
<sequence length="293" mass="33708">MKKRMTILGMLCFSTTVFAQRSPADTEDMFRNDPVIIRDTRESSTSEAVKVIQTIRKEVTNSRSAQRQVLTEADFQTLISRADEFMLQRKYDNAIMLYQEILKDRDDRHSKDRILEAEALRARQQKEEARRKQDEILRATAEFASSNTYGKHLVHFTGALISDAFSSQEGTSEALDTTDAFSNFLKPGKYDELRHILRKATYHTLDGIAVPARTRIIVYKNKGCRGEVLLDVTGPAIVNNVLWVDDDRYKEVNTKDFNEELQPYFPQSVRSWSTTNMHTWPDGSLEILVETVE</sequence>
<accession>A0A556MYD9</accession>
<dbReference type="Proteomes" id="UP000316008">
    <property type="component" value="Unassembled WGS sequence"/>
</dbReference>
<organism evidence="3 4">
    <name type="scientific">Fluviicola chungangensis</name>
    <dbReference type="NCBI Taxonomy" id="2597671"/>
    <lineage>
        <taxon>Bacteria</taxon>
        <taxon>Pseudomonadati</taxon>
        <taxon>Bacteroidota</taxon>
        <taxon>Flavobacteriia</taxon>
        <taxon>Flavobacteriales</taxon>
        <taxon>Crocinitomicaceae</taxon>
        <taxon>Fluviicola</taxon>
    </lineage>
</organism>
<proteinExistence type="predicted"/>
<evidence type="ECO:0000256" key="1">
    <source>
        <dbReference type="SAM" id="Coils"/>
    </source>
</evidence>
<dbReference type="RefSeq" id="WP_144333050.1">
    <property type="nucleotide sequence ID" value="NZ_VLPL01000004.1"/>
</dbReference>
<dbReference type="AlphaFoldDB" id="A0A556MYD9"/>
<dbReference type="InterPro" id="IPR011990">
    <property type="entry name" value="TPR-like_helical_dom_sf"/>
</dbReference>